<dbReference type="InterPro" id="IPR036388">
    <property type="entry name" value="WH-like_DNA-bd_sf"/>
</dbReference>
<accession>A0A5K7YJE2</accession>
<evidence type="ECO:0000259" key="4">
    <source>
        <dbReference type="PROSITE" id="PS50956"/>
    </source>
</evidence>
<dbReference type="PRINTS" id="PR00033">
    <property type="entry name" value="HTHASNC"/>
</dbReference>
<dbReference type="PROSITE" id="PS50956">
    <property type="entry name" value="HTH_ASNC_2"/>
    <property type="match status" value="1"/>
</dbReference>
<dbReference type="GO" id="GO:0043200">
    <property type="term" value="P:response to amino acid"/>
    <property type="evidence" value="ECO:0007669"/>
    <property type="project" value="TreeGrafter"/>
</dbReference>
<dbReference type="SMART" id="SM00344">
    <property type="entry name" value="HTH_ASNC"/>
    <property type="match status" value="1"/>
</dbReference>
<feature type="domain" description="HTH asnC-type" evidence="4">
    <location>
        <begin position="6"/>
        <end position="64"/>
    </location>
</feature>
<name>A0A5K7YJE2_9BACT</name>
<dbReference type="InterPro" id="IPR019888">
    <property type="entry name" value="Tscrpt_reg_AsnC-like"/>
</dbReference>
<keyword evidence="6" id="KW-1185">Reference proteome</keyword>
<evidence type="ECO:0000256" key="3">
    <source>
        <dbReference type="ARBA" id="ARBA00023163"/>
    </source>
</evidence>
<dbReference type="GO" id="GO:0043565">
    <property type="term" value="F:sequence-specific DNA binding"/>
    <property type="evidence" value="ECO:0007669"/>
    <property type="project" value="InterPro"/>
</dbReference>
<dbReference type="PANTHER" id="PTHR30154">
    <property type="entry name" value="LEUCINE-RESPONSIVE REGULATORY PROTEIN"/>
    <property type="match status" value="1"/>
</dbReference>
<dbReference type="InterPro" id="IPR036390">
    <property type="entry name" value="WH_DNA-bd_sf"/>
</dbReference>
<dbReference type="InterPro" id="IPR011008">
    <property type="entry name" value="Dimeric_a/b-barrel"/>
</dbReference>
<evidence type="ECO:0000256" key="1">
    <source>
        <dbReference type="ARBA" id="ARBA00023015"/>
    </source>
</evidence>
<dbReference type="InterPro" id="IPR019887">
    <property type="entry name" value="Tscrpt_reg_AsnC/Lrp_C"/>
</dbReference>
<evidence type="ECO:0000313" key="5">
    <source>
        <dbReference type="EMBL" id="BBO68643.1"/>
    </source>
</evidence>
<dbReference type="GO" id="GO:0005829">
    <property type="term" value="C:cytosol"/>
    <property type="evidence" value="ECO:0007669"/>
    <property type="project" value="TreeGrafter"/>
</dbReference>
<dbReference type="PANTHER" id="PTHR30154:SF34">
    <property type="entry name" value="TRANSCRIPTIONAL REGULATOR AZLB"/>
    <property type="match status" value="1"/>
</dbReference>
<dbReference type="RefSeq" id="WP_167527745.1">
    <property type="nucleotide sequence ID" value="NZ_AP021874.1"/>
</dbReference>
<evidence type="ECO:0000313" key="6">
    <source>
        <dbReference type="Proteomes" id="UP000427906"/>
    </source>
</evidence>
<dbReference type="Proteomes" id="UP000427906">
    <property type="component" value="Chromosome"/>
</dbReference>
<evidence type="ECO:0000256" key="2">
    <source>
        <dbReference type="ARBA" id="ARBA00023125"/>
    </source>
</evidence>
<dbReference type="EMBL" id="AP021874">
    <property type="protein sequence ID" value="BBO68643.1"/>
    <property type="molecule type" value="Genomic_DNA"/>
</dbReference>
<keyword evidence="1" id="KW-0805">Transcription regulation</keyword>
<dbReference type="InterPro" id="IPR019885">
    <property type="entry name" value="Tscrpt_reg_HTH_AsnC-type_CS"/>
</dbReference>
<dbReference type="KEGG" id="dalk:DSCA_25730"/>
<dbReference type="Pfam" id="PF13404">
    <property type="entry name" value="HTH_AsnC-type"/>
    <property type="match status" value="1"/>
</dbReference>
<dbReference type="InterPro" id="IPR000485">
    <property type="entry name" value="AsnC-type_HTH_dom"/>
</dbReference>
<dbReference type="SUPFAM" id="SSF46785">
    <property type="entry name" value="Winged helix' DNA-binding domain"/>
    <property type="match status" value="1"/>
</dbReference>
<dbReference type="Gene3D" id="3.30.70.920">
    <property type="match status" value="1"/>
</dbReference>
<reference evidence="5 6" key="1">
    <citation type="submission" date="2019-11" db="EMBL/GenBank/DDBJ databases">
        <title>Comparative genomics of hydrocarbon-degrading Desulfosarcina strains.</title>
        <authorList>
            <person name="Watanabe M."/>
            <person name="Kojima H."/>
            <person name="Fukui M."/>
        </authorList>
    </citation>
    <scope>NUCLEOTIDE SEQUENCE [LARGE SCALE GENOMIC DNA]</scope>
    <source>
        <strain evidence="5 6">PL12</strain>
    </source>
</reference>
<protein>
    <submittedName>
        <fullName evidence="5">Transcriptional regulator</fullName>
    </submittedName>
</protein>
<dbReference type="Gene3D" id="1.10.10.10">
    <property type="entry name" value="Winged helix-like DNA-binding domain superfamily/Winged helix DNA-binding domain"/>
    <property type="match status" value="1"/>
</dbReference>
<organism evidence="5 6">
    <name type="scientific">Desulfosarcina alkanivorans</name>
    <dbReference type="NCBI Taxonomy" id="571177"/>
    <lineage>
        <taxon>Bacteria</taxon>
        <taxon>Pseudomonadati</taxon>
        <taxon>Thermodesulfobacteriota</taxon>
        <taxon>Desulfobacteria</taxon>
        <taxon>Desulfobacterales</taxon>
        <taxon>Desulfosarcinaceae</taxon>
        <taxon>Desulfosarcina</taxon>
    </lineage>
</organism>
<gene>
    <name evidence="5" type="ORF">DSCA_25730</name>
</gene>
<dbReference type="InterPro" id="IPR011991">
    <property type="entry name" value="ArsR-like_HTH"/>
</dbReference>
<dbReference type="GO" id="GO:0006355">
    <property type="term" value="P:regulation of DNA-templated transcription"/>
    <property type="evidence" value="ECO:0007669"/>
    <property type="project" value="UniProtKB-ARBA"/>
</dbReference>
<dbReference type="Pfam" id="PF01037">
    <property type="entry name" value="AsnC_trans_reg"/>
    <property type="match status" value="1"/>
</dbReference>
<dbReference type="PROSITE" id="PS00519">
    <property type="entry name" value="HTH_ASNC_1"/>
    <property type="match status" value="1"/>
</dbReference>
<dbReference type="AlphaFoldDB" id="A0A5K7YJE2"/>
<keyword evidence="2" id="KW-0238">DNA-binding</keyword>
<keyword evidence="3" id="KW-0804">Transcription</keyword>
<dbReference type="CDD" id="cd00090">
    <property type="entry name" value="HTH_ARSR"/>
    <property type="match status" value="1"/>
</dbReference>
<dbReference type="SUPFAM" id="SSF54909">
    <property type="entry name" value="Dimeric alpha+beta barrel"/>
    <property type="match status" value="1"/>
</dbReference>
<proteinExistence type="predicted"/>
<sequence length="158" mass="17658">MDRTILDTLDNEIIQLLVVDGRMPIGEMAKKLNVTAPTIRSRIKILEDKGLFKVSGLVDPDRHPDMITALVAMSIQSKGQLDKILDKISQLPNVTWAGVVAGRYDIIAQVVCVGGRNELYQFTTETILKLGNVVRSESFIIMKSRQNWLRLPKDVGNI</sequence>